<evidence type="ECO:0000256" key="5">
    <source>
        <dbReference type="ARBA" id="ARBA00022898"/>
    </source>
</evidence>
<dbReference type="InterPro" id="IPR015424">
    <property type="entry name" value="PyrdxlP-dep_Trfase"/>
</dbReference>
<comment type="similarity">
    <text evidence="2 6">Belongs to the class-III pyridoxal-phosphate-dependent aminotransferase family.</text>
</comment>
<dbReference type="PROSITE" id="PS00600">
    <property type="entry name" value="AA_TRANSFER_CLASS_3"/>
    <property type="match status" value="1"/>
</dbReference>
<protein>
    <submittedName>
        <fullName evidence="7">Aminotransferase class III-fold pyridoxal phosphate-dependent enzyme</fullName>
    </submittedName>
</protein>
<dbReference type="Gene3D" id="3.40.640.10">
    <property type="entry name" value="Type I PLP-dependent aspartate aminotransferase-like (Major domain)"/>
    <property type="match status" value="1"/>
</dbReference>
<sequence>MLSNSTIELDRAHLVHSVASWRGHEKAGVRLLSSAKGATVTDAEGRELLDGFAGLWCVNAGYGQEHIIEAATRQLRELPYATGYFGLGSEPAAQLAARLADHAPGDLNHVYFTLGGSDAVDSTVRFARYYWHSKDQPQRDQFISVMNGYHGSSTVGAGLTALPAFHAGFGVPLDWQHKISSHYAYRNPVGSDPAAIIAASVAELRAKIEAIGPERVAAFYVEPIQGSGGVLVPPAGWVAALHAVCKEHGILFVADEVITGFGRTGPMFACTEEGIVPDMMTTAKGLTSGYVPMGAVFLSQHVYDTIADGAGAAAVGHGQTYSAHPVSAAVGLAVLDLYEGGLLENGVKMGARLLAGLESLSDHPLVGEVRGRGMLAAVELVTDKANKTPLPAAAAPSSRIFDRAWQNGLVIRAFAQGVLGYAPPLCCTEAEIDQIVARTRLTLDQTLADPDVRAAMA</sequence>
<evidence type="ECO:0000256" key="4">
    <source>
        <dbReference type="ARBA" id="ARBA00022679"/>
    </source>
</evidence>
<proteinExistence type="inferred from homology"/>
<dbReference type="FunFam" id="3.40.640.10:FF:000014">
    <property type="entry name" value="Adenosylmethionine-8-amino-7-oxononanoate aminotransferase, probable"/>
    <property type="match status" value="1"/>
</dbReference>
<gene>
    <name evidence="7" type="ORF">GL279_16155</name>
</gene>
<dbReference type="Pfam" id="PF00202">
    <property type="entry name" value="Aminotran_3"/>
    <property type="match status" value="1"/>
</dbReference>
<dbReference type="InterPro" id="IPR005814">
    <property type="entry name" value="Aminotrans_3"/>
</dbReference>
<dbReference type="OrthoDB" id="9801834at2"/>
<dbReference type="EMBL" id="WMIF01000029">
    <property type="protein sequence ID" value="MTH36133.1"/>
    <property type="molecule type" value="Genomic_DNA"/>
</dbReference>
<comment type="caution">
    <text evidence="7">The sequence shown here is derived from an EMBL/GenBank/DDBJ whole genome shotgun (WGS) entry which is preliminary data.</text>
</comment>
<evidence type="ECO:0000256" key="3">
    <source>
        <dbReference type="ARBA" id="ARBA00022576"/>
    </source>
</evidence>
<dbReference type="SUPFAM" id="SSF53383">
    <property type="entry name" value="PLP-dependent transferases"/>
    <property type="match status" value="1"/>
</dbReference>
<dbReference type="AlphaFoldDB" id="A0A844H8V1"/>
<dbReference type="Proteomes" id="UP000442533">
    <property type="component" value="Unassembled WGS sequence"/>
</dbReference>
<accession>A0A844H8V1</accession>
<dbReference type="PANTHER" id="PTHR43094:SF1">
    <property type="entry name" value="AMINOTRANSFERASE CLASS-III"/>
    <property type="match status" value="1"/>
</dbReference>
<dbReference type="NCBIfam" id="NF004625">
    <property type="entry name" value="PRK05965.1"/>
    <property type="match status" value="1"/>
</dbReference>
<dbReference type="GO" id="GO:0030170">
    <property type="term" value="F:pyridoxal phosphate binding"/>
    <property type="evidence" value="ECO:0007669"/>
    <property type="project" value="InterPro"/>
</dbReference>
<keyword evidence="4 7" id="KW-0808">Transferase</keyword>
<evidence type="ECO:0000256" key="1">
    <source>
        <dbReference type="ARBA" id="ARBA00001933"/>
    </source>
</evidence>
<reference evidence="7 8" key="1">
    <citation type="submission" date="2019-11" db="EMBL/GenBank/DDBJ databases">
        <authorList>
            <person name="Dong K."/>
        </authorList>
    </citation>
    <scope>NUCLEOTIDE SEQUENCE [LARGE SCALE GENOMIC DNA]</scope>
    <source>
        <strain evidence="7 8">JCM 17370</strain>
    </source>
</reference>
<evidence type="ECO:0000256" key="6">
    <source>
        <dbReference type="RuleBase" id="RU003560"/>
    </source>
</evidence>
<evidence type="ECO:0000313" key="7">
    <source>
        <dbReference type="EMBL" id="MTH36133.1"/>
    </source>
</evidence>
<dbReference type="InterPro" id="IPR015422">
    <property type="entry name" value="PyrdxlP-dep_Trfase_small"/>
</dbReference>
<keyword evidence="5 6" id="KW-0663">Pyridoxal phosphate</keyword>
<keyword evidence="3 7" id="KW-0032">Aminotransferase</keyword>
<keyword evidence="8" id="KW-1185">Reference proteome</keyword>
<evidence type="ECO:0000313" key="8">
    <source>
        <dbReference type="Proteomes" id="UP000442533"/>
    </source>
</evidence>
<dbReference type="InterPro" id="IPR049704">
    <property type="entry name" value="Aminotrans_3_PPA_site"/>
</dbReference>
<organism evidence="7 8">
    <name type="scientific">Paracoccus limosus</name>
    <dbReference type="NCBI Taxonomy" id="913252"/>
    <lineage>
        <taxon>Bacteria</taxon>
        <taxon>Pseudomonadati</taxon>
        <taxon>Pseudomonadota</taxon>
        <taxon>Alphaproteobacteria</taxon>
        <taxon>Rhodobacterales</taxon>
        <taxon>Paracoccaceae</taxon>
        <taxon>Paracoccus</taxon>
    </lineage>
</organism>
<dbReference type="RefSeq" id="WP_155065638.1">
    <property type="nucleotide sequence ID" value="NZ_WMIF01000029.1"/>
</dbReference>
<dbReference type="GO" id="GO:0008483">
    <property type="term" value="F:transaminase activity"/>
    <property type="evidence" value="ECO:0007669"/>
    <property type="project" value="UniProtKB-KW"/>
</dbReference>
<dbReference type="CDD" id="cd00610">
    <property type="entry name" value="OAT_like"/>
    <property type="match status" value="1"/>
</dbReference>
<name>A0A844H8V1_9RHOB</name>
<dbReference type="InterPro" id="IPR015421">
    <property type="entry name" value="PyrdxlP-dep_Trfase_major"/>
</dbReference>
<comment type="cofactor">
    <cofactor evidence="1">
        <name>pyridoxal 5'-phosphate</name>
        <dbReference type="ChEBI" id="CHEBI:597326"/>
    </cofactor>
</comment>
<dbReference type="Gene3D" id="3.90.1150.10">
    <property type="entry name" value="Aspartate Aminotransferase, domain 1"/>
    <property type="match status" value="1"/>
</dbReference>
<dbReference type="PIRSF" id="PIRSF000521">
    <property type="entry name" value="Transaminase_4ab_Lys_Orn"/>
    <property type="match status" value="1"/>
</dbReference>
<evidence type="ECO:0000256" key="2">
    <source>
        <dbReference type="ARBA" id="ARBA00008954"/>
    </source>
</evidence>
<dbReference type="PANTHER" id="PTHR43094">
    <property type="entry name" value="AMINOTRANSFERASE"/>
    <property type="match status" value="1"/>
</dbReference>